<evidence type="ECO:0000313" key="7">
    <source>
        <dbReference type="EMBL" id="KAL3830198.1"/>
    </source>
</evidence>
<proteinExistence type="predicted"/>
<keyword evidence="6" id="KW-0325">Glycoprotein</keyword>
<evidence type="ECO:0000256" key="1">
    <source>
        <dbReference type="ARBA" id="ARBA00004479"/>
    </source>
</evidence>
<comment type="caution">
    <text evidence="7">The sequence shown here is derived from an EMBL/GenBank/DDBJ whole genome shotgun (WGS) entry which is preliminary data.</text>
</comment>
<evidence type="ECO:0000256" key="6">
    <source>
        <dbReference type="ARBA" id="ARBA00023180"/>
    </source>
</evidence>
<organism evidence="7 8">
    <name type="scientific">Penstemon smallii</name>
    <dbReference type="NCBI Taxonomy" id="265156"/>
    <lineage>
        <taxon>Eukaryota</taxon>
        <taxon>Viridiplantae</taxon>
        <taxon>Streptophyta</taxon>
        <taxon>Embryophyta</taxon>
        <taxon>Tracheophyta</taxon>
        <taxon>Spermatophyta</taxon>
        <taxon>Magnoliopsida</taxon>
        <taxon>eudicotyledons</taxon>
        <taxon>Gunneridae</taxon>
        <taxon>Pentapetalae</taxon>
        <taxon>asterids</taxon>
        <taxon>lamiids</taxon>
        <taxon>Lamiales</taxon>
        <taxon>Plantaginaceae</taxon>
        <taxon>Cheloneae</taxon>
        <taxon>Penstemon</taxon>
    </lineage>
</organism>
<evidence type="ECO:0000256" key="5">
    <source>
        <dbReference type="ARBA" id="ARBA00023136"/>
    </source>
</evidence>
<dbReference type="SUPFAM" id="SSF52058">
    <property type="entry name" value="L domain-like"/>
    <property type="match status" value="1"/>
</dbReference>
<keyword evidence="2" id="KW-0812">Transmembrane</keyword>
<dbReference type="PANTHER" id="PTHR48061">
    <property type="entry name" value="LEUCINE-RICH REPEAT RECEPTOR PROTEIN KINASE EMS1-LIKE-RELATED"/>
    <property type="match status" value="1"/>
</dbReference>
<dbReference type="EMBL" id="JBJXBP010000005">
    <property type="protein sequence ID" value="KAL3830198.1"/>
    <property type="molecule type" value="Genomic_DNA"/>
</dbReference>
<name>A0ABD3T0I5_9LAMI</name>
<dbReference type="GO" id="GO:0016020">
    <property type="term" value="C:membrane"/>
    <property type="evidence" value="ECO:0007669"/>
    <property type="project" value="UniProtKB-SubCell"/>
</dbReference>
<evidence type="ECO:0000256" key="4">
    <source>
        <dbReference type="ARBA" id="ARBA00022989"/>
    </source>
</evidence>
<accession>A0ABD3T0I5</accession>
<dbReference type="InterPro" id="IPR046956">
    <property type="entry name" value="RLP23-like"/>
</dbReference>
<keyword evidence="8" id="KW-1185">Reference proteome</keyword>
<dbReference type="InterPro" id="IPR032675">
    <property type="entry name" value="LRR_dom_sf"/>
</dbReference>
<sequence>MLGGPIPVTQLSSELMDFSSNNFSVFSTFYIHGTIPSCLVTKSLTVLNLRRNRLSGNIPDFFPNKNLSELCMLVLQSNIFYGKLSCLSDNYNKPNLKINDLDFNIFHEILPANLIQDMKAAMMVQKNGTQPQPDKIHWLLEQQFPTGSTQNHWSIQVPYFSISRTILWPNPIINRKIHLTTFEWENPKTDCNLYSQLLPQFFGIY</sequence>
<gene>
    <name evidence="7" type="ORF">ACJIZ3_019000</name>
</gene>
<evidence type="ECO:0000256" key="2">
    <source>
        <dbReference type="ARBA" id="ARBA00022692"/>
    </source>
</evidence>
<dbReference type="Proteomes" id="UP001634393">
    <property type="component" value="Unassembled WGS sequence"/>
</dbReference>
<dbReference type="Gene3D" id="3.80.10.10">
    <property type="entry name" value="Ribonuclease Inhibitor"/>
    <property type="match status" value="1"/>
</dbReference>
<evidence type="ECO:0000313" key="8">
    <source>
        <dbReference type="Proteomes" id="UP001634393"/>
    </source>
</evidence>
<comment type="subcellular location">
    <subcellularLocation>
        <location evidence="1">Membrane</location>
        <topology evidence="1">Single-pass type I membrane protein</topology>
    </subcellularLocation>
</comment>
<reference evidence="7 8" key="1">
    <citation type="submission" date="2024-12" db="EMBL/GenBank/DDBJ databases">
        <title>The unique morphological basis and parallel evolutionary history of personate flowers in Penstemon.</title>
        <authorList>
            <person name="Depatie T.H."/>
            <person name="Wessinger C.A."/>
        </authorList>
    </citation>
    <scope>NUCLEOTIDE SEQUENCE [LARGE SCALE GENOMIC DNA]</scope>
    <source>
        <strain evidence="7">WTNN_2</strain>
        <tissue evidence="7">Leaf</tissue>
    </source>
</reference>
<keyword evidence="4" id="KW-1133">Transmembrane helix</keyword>
<keyword evidence="3" id="KW-0732">Signal</keyword>
<protein>
    <submittedName>
        <fullName evidence="7">Uncharacterized protein</fullName>
    </submittedName>
</protein>
<evidence type="ECO:0000256" key="3">
    <source>
        <dbReference type="ARBA" id="ARBA00022729"/>
    </source>
</evidence>
<dbReference type="AlphaFoldDB" id="A0ABD3T0I5"/>
<keyword evidence="5" id="KW-0472">Membrane</keyword>